<dbReference type="EMBL" id="JAENIM010000039">
    <property type="protein sequence ID" value="MBK1791530.1"/>
    <property type="molecule type" value="Genomic_DNA"/>
</dbReference>
<feature type="transmembrane region" description="Helical" evidence="1">
    <location>
        <begin position="157"/>
        <end position="176"/>
    </location>
</feature>
<sequence>MQTITNTLIAPATPNCKTQHWLVTDGGVEFTETFGPRTYKKMHIDWADIVSTDARSITLKDKSRILVNLDNFGDRGEQGRREFILELREKWQDSGAASWLENETRKINRQRRVFSLYLPLLTFCTMILPWALIQLLYFCAALSVGEYLVEPEFGLRFVMLGGISMVVSWLFHYTCIQPQLDNLQRQIESRVRK</sequence>
<dbReference type="RefSeq" id="WP_200311530.1">
    <property type="nucleotide sequence ID" value="NZ_JAENIM010000039.1"/>
</dbReference>
<keyword evidence="1" id="KW-0812">Transmembrane</keyword>
<proteinExistence type="predicted"/>
<organism evidence="2 3">
    <name type="scientific">Persicirhabdus sediminis</name>
    <dbReference type="NCBI Taxonomy" id="454144"/>
    <lineage>
        <taxon>Bacteria</taxon>
        <taxon>Pseudomonadati</taxon>
        <taxon>Verrucomicrobiota</taxon>
        <taxon>Verrucomicrobiia</taxon>
        <taxon>Verrucomicrobiales</taxon>
        <taxon>Verrucomicrobiaceae</taxon>
        <taxon>Persicirhabdus</taxon>
    </lineage>
</organism>
<dbReference type="AlphaFoldDB" id="A0A8J7SLQ9"/>
<dbReference type="Proteomes" id="UP000624703">
    <property type="component" value="Unassembled WGS sequence"/>
</dbReference>
<keyword evidence="3" id="KW-1185">Reference proteome</keyword>
<reference evidence="2" key="1">
    <citation type="submission" date="2021-01" db="EMBL/GenBank/DDBJ databases">
        <title>Modified the classification status of verrucomicrobia.</title>
        <authorList>
            <person name="Feng X."/>
        </authorList>
    </citation>
    <scope>NUCLEOTIDE SEQUENCE</scope>
    <source>
        <strain evidence="2">_KCTC 22039</strain>
    </source>
</reference>
<accession>A0A8J7SLQ9</accession>
<gene>
    <name evidence="2" type="ORF">JIN82_10240</name>
</gene>
<name>A0A8J7SLQ9_9BACT</name>
<keyword evidence="1" id="KW-1133">Transmembrane helix</keyword>
<evidence type="ECO:0000313" key="2">
    <source>
        <dbReference type="EMBL" id="MBK1791530.1"/>
    </source>
</evidence>
<evidence type="ECO:0000313" key="3">
    <source>
        <dbReference type="Proteomes" id="UP000624703"/>
    </source>
</evidence>
<evidence type="ECO:0000256" key="1">
    <source>
        <dbReference type="SAM" id="Phobius"/>
    </source>
</evidence>
<protein>
    <submittedName>
        <fullName evidence="2">Uncharacterized protein</fullName>
    </submittedName>
</protein>
<comment type="caution">
    <text evidence="2">The sequence shown here is derived from an EMBL/GenBank/DDBJ whole genome shotgun (WGS) entry which is preliminary data.</text>
</comment>
<feature type="transmembrane region" description="Helical" evidence="1">
    <location>
        <begin position="114"/>
        <end position="137"/>
    </location>
</feature>
<keyword evidence="1" id="KW-0472">Membrane</keyword>